<dbReference type="InParanoid" id="C7YZD2"/>
<dbReference type="AlphaFoldDB" id="C7YZD2"/>
<dbReference type="Proteomes" id="UP000005206">
    <property type="component" value="Chromosome 8"/>
</dbReference>
<feature type="compositionally biased region" description="Low complexity" evidence="1">
    <location>
        <begin position="199"/>
        <end position="226"/>
    </location>
</feature>
<proteinExistence type="predicted"/>
<dbReference type="KEGG" id="nhe:NECHADRAFT_83989"/>
<evidence type="ECO:0000313" key="2">
    <source>
        <dbReference type="EMBL" id="EEU42783.1"/>
    </source>
</evidence>
<feature type="compositionally biased region" description="Polar residues" evidence="1">
    <location>
        <begin position="166"/>
        <end position="183"/>
    </location>
</feature>
<dbReference type="OrthoDB" id="5093409at2759"/>
<gene>
    <name evidence="2" type="ORF">NECHADRAFT_83989</name>
</gene>
<reference evidence="2 3" key="1">
    <citation type="journal article" date="2009" name="PLoS Genet.">
        <title>The genome of Nectria haematococca: contribution of supernumerary chromosomes to gene expansion.</title>
        <authorList>
            <person name="Coleman J.J."/>
            <person name="Rounsley S.D."/>
            <person name="Rodriguez-Carres M."/>
            <person name="Kuo A."/>
            <person name="Wasmann C.C."/>
            <person name="Grimwood J."/>
            <person name="Schmutz J."/>
            <person name="Taga M."/>
            <person name="White G.J."/>
            <person name="Zhou S."/>
            <person name="Schwartz D.C."/>
            <person name="Freitag M."/>
            <person name="Ma L.J."/>
            <person name="Danchin E.G."/>
            <person name="Henrissat B."/>
            <person name="Coutinho P.M."/>
            <person name="Nelson D.R."/>
            <person name="Straney D."/>
            <person name="Napoli C.A."/>
            <person name="Barker B.M."/>
            <person name="Gribskov M."/>
            <person name="Rep M."/>
            <person name="Kroken S."/>
            <person name="Molnar I."/>
            <person name="Rensing C."/>
            <person name="Kennell J.C."/>
            <person name="Zamora J."/>
            <person name="Farman M.L."/>
            <person name="Selker E.U."/>
            <person name="Salamov A."/>
            <person name="Shapiro H."/>
            <person name="Pangilinan J."/>
            <person name="Lindquist E."/>
            <person name="Lamers C."/>
            <person name="Grigoriev I.V."/>
            <person name="Geiser D.M."/>
            <person name="Covert S.F."/>
            <person name="Temporini E."/>
            <person name="Vanetten H.D."/>
        </authorList>
    </citation>
    <scope>NUCLEOTIDE SEQUENCE [LARGE SCALE GENOMIC DNA]</scope>
    <source>
        <strain evidence="3">ATCC MYA-4622 / CBS 123669 / FGSC 9596 / NRRL 45880 / 77-13-4</strain>
    </source>
</reference>
<evidence type="ECO:0000313" key="3">
    <source>
        <dbReference type="Proteomes" id="UP000005206"/>
    </source>
</evidence>
<dbReference type="VEuPathDB" id="FungiDB:NECHADRAFT_83989"/>
<sequence length="239" mass="25762">MSYYFQPPLVGLPAYFYPATPLYYQLAPVLLPLPRTTIVPCIRIKVIFHRAGIVLGSNDAVYHTPPSRETLLGNLAWWSKNHGLGDRVYSGQATIYLTSSLLSTLSILPETGVVRPSNTVKTVSLAEQHSVWQFETMMSEIGTRNLGAFIVVDVGAFDQFHGATSQNNIAQQQNPRTTIQQIDQGAPSDDEPTDAAPTNGAPTDDAAPGDGQPPQDQNDGQTQQGNDEPEPSQGGTANG</sequence>
<organism evidence="2 3">
    <name type="scientific">Fusarium vanettenii (strain ATCC MYA-4622 / CBS 123669 / FGSC 9596 / NRRL 45880 / 77-13-4)</name>
    <name type="common">Fusarium solani subsp. pisi</name>
    <dbReference type="NCBI Taxonomy" id="660122"/>
    <lineage>
        <taxon>Eukaryota</taxon>
        <taxon>Fungi</taxon>
        <taxon>Dikarya</taxon>
        <taxon>Ascomycota</taxon>
        <taxon>Pezizomycotina</taxon>
        <taxon>Sordariomycetes</taxon>
        <taxon>Hypocreomycetidae</taxon>
        <taxon>Hypocreales</taxon>
        <taxon>Nectriaceae</taxon>
        <taxon>Fusarium</taxon>
        <taxon>Fusarium solani species complex</taxon>
        <taxon>Fusarium vanettenii</taxon>
    </lineage>
</organism>
<dbReference type="eggNOG" id="ENOG502TDMU">
    <property type="taxonomic scope" value="Eukaryota"/>
</dbReference>
<dbReference type="GeneID" id="9667573"/>
<protein>
    <submittedName>
        <fullName evidence="2">Uncharacterized protein</fullName>
    </submittedName>
</protein>
<name>C7YZD2_FUSV7</name>
<dbReference type="HOGENOM" id="CLU_1161428_0_0_1"/>
<dbReference type="EMBL" id="GG698904">
    <property type="protein sequence ID" value="EEU42783.1"/>
    <property type="molecule type" value="Genomic_DNA"/>
</dbReference>
<dbReference type="RefSeq" id="XP_003048496.1">
    <property type="nucleotide sequence ID" value="XM_003048450.1"/>
</dbReference>
<feature type="region of interest" description="Disordered" evidence="1">
    <location>
        <begin position="166"/>
        <end position="239"/>
    </location>
</feature>
<accession>C7YZD2</accession>
<keyword evidence="3" id="KW-1185">Reference proteome</keyword>
<evidence type="ECO:0000256" key="1">
    <source>
        <dbReference type="SAM" id="MobiDB-lite"/>
    </source>
</evidence>